<dbReference type="Gene3D" id="3.90.190.10">
    <property type="entry name" value="Protein tyrosine phosphatase superfamily"/>
    <property type="match status" value="1"/>
</dbReference>
<evidence type="ECO:0000313" key="6">
    <source>
        <dbReference type="Proteomes" id="UP000002039"/>
    </source>
</evidence>
<dbReference type="PROSITE" id="PS00383">
    <property type="entry name" value="TYR_PHOSPHATASE_1"/>
    <property type="match status" value="1"/>
</dbReference>
<comment type="similarity">
    <text evidence="1">Belongs to the protein-tyrosine phosphatase family. Non-receptor class subfamily.</text>
</comment>
<dbReference type="GeneID" id="69031115"/>
<dbReference type="SMART" id="SM00404">
    <property type="entry name" value="PTPc_motif"/>
    <property type="match status" value="1"/>
</dbReference>
<dbReference type="InterPro" id="IPR029021">
    <property type="entry name" value="Prot-tyrosine_phosphatase-like"/>
</dbReference>
<evidence type="ECO:0000256" key="1">
    <source>
        <dbReference type="ARBA" id="ARBA00009649"/>
    </source>
</evidence>
<dbReference type="InterPro" id="IPR000387">
    <property type="entry name" value="Tyr_Pase_dom"/>
</dbReference>
<dbReference type="Proteomes" id="UP000002039">
    <property type="component" value="Unassembled WGS sequence"/>
</dbReference>
<name>A0ABX2VQS9_AJEDR</name>
<feature type="domain" description="Tyrosine specific protein phosphatases" evidence="4">
    <location>
        <begin position="403"/>
        <end position="484"/>
    </location>
</feature>
<keyword evidence="6" id="KW-1185">Reference proteome</keyword>
<dbReference type="EMBL" id="EQ999973">
    <property type="protein sequence ID" value="OAS99603.1"/>
    <property type="molecule type" value="Genomic_DNA"/>
</dbReference>
<dbReference type="InterPro" id="IPR000242">
    <property type="entry name" value="PTP_cat"/>
</dbReference>
<dbReference type="RefSeq" id="XP_045279331.1">
    <property type="nucleotide sequence ID" value="XM_045425474.1"/>
</dbReference>
<feature type="region of interest" description="Disordered" evidence="2">
    <location>
        <begin position="57"/>
        <end position="171"/>
    </location>
</feature>
<dbReference type="PRINTS" id="PR00700">
    <property type="entry name" value="PRTYPHPHTASE"/>
</dbReference>
<organism evidence="5 6">
    <name type="scientific">Ajellomyces dermatitidis (strain ER-3 / ATCC MYA-2586)</name>
    <name type="common">Blastomyces dermatitidis</name>
    <dbReference type="NCBI Taxonomy" id="559297"/>
    <lineage>
        <taxon>Eukaryota</taxon>
        <taxon>Fungi</taxon>
        <taxon>Dikarya</taxon>
        <taxon>Ascomycota</taxon>
        <taxon>Pezizomycotina</taxon>
        <taxon>Eurotiomycetes</taxon>
        <taxon>Eurotiomycetidae</taxon>
        <taxon>Onygenales</taxon>
        <taxon>Ajellomycetaceae</taxon>
        <taxon>Blastomyces</taxon>
    </lineage>
</organism>
<gene>
    <name evidence="5" type="ORF">BDCG_16223</name>
</gene>
<feature type="region of interest" description="Disordered" evidence="2">
    <location>
        <begin position="501"/>
        <end position="552"/>
    </location>
</feature>
<dbReference type="SUPFAM" id="SSF52799">
    <property type="entry name" value="(Phosphotyrosine protein) phosphatases II"/>
    <property type="match status" value="1"/>
</dbReference>
<feature type="compositionally biased region" description="Low complexity" evidence="2">
    <location>
        <begin position="90"/>
        <end position="100"/>
    </location>
</feature>
<feature type="domain" description="Tyrosine-protein phosphatase" evidence="3">
    <location>
        <begin position="186"/>
        <end position="493"/>
    </location>
</feature>
<dbReference type="CDD" id="cd18533">
    <property type="entry name" value="PTP_fungal"/>
    <property type="match status" value="1"/>
</dbReference>
<dbReference type="PANTHER" id="PTHR19134:SF449">
    <property type="entry name" value="TYROSINE-PROTEIN PHOSPHATASE 1"/>
    <property type="match status" value="1"/>
</dbReference>
<protein>
    <recommendedName>
        <fullName evidence="7">Protein-tyrosine phosphatase 2</fullName>
    </recommendedName>
</protein>
<sequence>MHVCSVIPFASCSWFWRFHSIITIQVQPPIFTSTRTRLREWTANLAPQVIVNSSDSCPSPAALDATSPTSTVGSGASASLKAANNPSTLSPNYQSSYSRNNSRHRTPKKIRDLLGQAKSFRRKTAAKMSEAHFQSPLTKRSRSVDSRASGQWASASGEEEDGTMSTEDNGDKRGIPAFLHCSGAEIQKKFSEIEMLQAIRLSGIGGPAGGNESRKWVLENRPEILPRNRYVNIKVWSHSRIHLKVPDGECDFINASPISLSHSKTGNPARYIAAQGPKTDYLEHFWSMVLHETGDVAVVIMLTQSYEQGKEKCSPYFPLTMEEPVFHLSRAVAADPFVDRNGNDEVERTFVGKVSLLEYAYDDKCRCEIRKLELKLESQTKIVWHYLFAGWTDYMKPEGKDRDAIVELTKVTAEKAGSLENPRIVHCSAGVGRTGTFITIDHLLREMQTGNLLKTTDDTDPIFDTVNLLREQRIHMVYTEMQYQFLYDILREQAHLFLGRDNNNTNMHDKKVKSPGSRSQKMAKYSSDTPFEPTQKEELVPIIDSIPTPGKR</sequence>
<evidence type="ECO:0000259" key="4">
    <source>
        <dbReference type="PROSITE" id="PS50056"/>
    </source>
</evidence>
<accession>A0ABX2VQS9</accession>
<evidence type="ECO:0000313" key="5">
    <source>
        <dbReference type="EMBL" id="OAS99603.1"/>
    </source>
</evidence>
<evidence type="ECO:0000259" key="3">
    <source>
        <dbReference type="PROSITE" id="PS50055"/>
    </source>
</evidence>
<dbReference type="SMART" id="SM00194">
    <property type="entry name" value="PTPc"/>
    <property type="match status" value="1"/>
</dbReference>
<evidence type="ECO:0000256" key="2">
    <source>
        <dbReference type="SAM" id="MobiDB-lite"/>
    </source>
</evidence>
<proteinExistence type="inferred from homology"/>
<reference evidence="6" key="1">
    <citation type="journal article" date="2015" name="PLoS Genet.">
        <title>The dynamic genome and transcriptome of the human fungal pathogen Blastomyces and close relative Emmonsia.</title>
        <authorList>
            <person name="Munoz J.F."/>
            <person name="Gauthier G.M."/>
            <person name="Desjardins C.A."/>
            <person name="Gallo J.E."/>
            <person name="Holder J."/>
            <person name="Sullivan T.D."/>
            <person name="Marty A.J."/>
            <person name="Carmen J.C."/>
            <person name="Chen Z."/>
            <person name="Ding L."/>
            <person name="Gujja S."/>
            <person name="Magrini V."/>
            <person name="Misas E."/>
            <person name="Mitreva M."/>
            <person name="Priest M."/>
            <person name="Saif S."/>
            <person name="Whiston E.A."/>
            <person name="Young S."/>
            <person name="Zeng Q."/>
            <person name="Goldman W.E."/>
            <person name="Mardis E.R."/>
            <person name="Taylor J.W."/>
            <person name="McEwen J.G."/>
            <person name="Clay O.K."/>
            <person name="Klein B.S."/>
            <person name="Cuomo C.A."/>
        </authorList>
    </citation>
    <scope>NUCLEOTIDE SEQUENCE [LARGE SCALE GENOMIC DNA]</scope>
    <source>
        <strain evidence="6">ER-3 / ATCC MYA-2586</strain>
    </source>
</reference>
<dbReference type="PANTHER" id="PTHR19134">
    <property type="entry name" value="RECEPTOR-TYPE TYROSINE-PROTEIN PHOSPHATASE"/>
    <property type="match status" value="1"/>
</dbReference>
<dbReference type="InterPro" id="IPR016130">
    <property type="entry name" value="Tyr_Pase_AS"/>
</dbReference>
<evidence type="ECO:0008006" key="7">
    <source>
        <dbReference type="Google" id="ProtNLM"/>
    </source>
</evidence>
<dbReference type="PROSITE" id="PS50056">
    <property type="entry name" value="TYR_PHOSPHATASE_2"/>
    <property type="match status" value="1"/>
</dbReference>
<dbReference type="PROSITE" id="PS50055">
    <property type="entry name" value="TYR_PHOSPHATASE_PTP"/>
    <property type="match status" value="1"/>
</dbReference>
<dbReference type="InterPro" id="IPR003595">
    <property type="entry name" value="Tyr_Pase_cat"/>
</dbReference>
<feature type="compositionally biased region" description="Polar residues" evidence="2">
    <location>
        <begin position="66"/>
        <end position="89"/>
    </location>
</feature>
<dbReference type="Pfam" id="PF00102">
    <property type="entry name" value="Y_phosphatase"/>
    <property type="match status" value="1"/>
</dbReference>
<dbReference type="InterPro" id="IPR050348">
    <property type="entry name" value="Protein-Tyr_Phosphatase"/>
</dbReference>